<evidence type="ECO:0000256" key="6">
    <source>
        <dbReference type="SAM" id="SignalP"/>
    </source>
</evidence>
<organism evidence="7">
    <name type="scientific">Amblyomma aureolatum</name>
    <dbReference type="NCBI Taxonomy" id="187763"/>
    <lineage>
        <taxon>Eukaryota</taxon>
        <taxon>Metazoa</taxon>
        <taxon>Ecdysozoa</taxon>
        <taxon>Arthropoda</taxon>
        <taxon>Chelicerata</taxon>
        <taxon>Arachnida</taxon>
        <taxon>Acari</taxon>
        <taxon>Parasitiformes</taxon>
        <taxon>Ixodida</taxon>
        <taxon>Ixodoidea</taxon>
        <taxon>Ixodidae</taxon>
        <taxon>Amblyomminae</taxon>
        <taxon>Amblyomma</taxon>
    </lineage>
</organism>
<keyword evidence="4 5" id="KW-0472">Membrane</keyword>
<accession>A0A1E1WYF0</accession>
<feature type="signal peptide" evidence="6">
    <location>
        <begin position="1"/>
        <end position="20"/>
    </location>
</feature>
<dbReference type="PANTHER" id="PTHR24064">
    <property type="entry name" value="SOLUTE CARRIER FAMILY 22 MEMBER"/>
    <property type="match status" value="1"/>
</dbReference>
<reference evidence="7" key="1">
    <citation type="journal article" date="2017" name="Front. Cell. Infect. Microbiol.">
        <title>The Distinct Transcriptional Response of the Midgut of Amblyomma sculptum and Amblyomma aureolatum Ticks to Rickettsia rickettsii Correlates to Their Differences in Susceptibility to Infection.</title>
        <authorList>
            <person name="Martins L.A."/>
            <person name="Galletti M.F.B.M."/>
            <person name="Ribeiro J.M."/>
            <person name="Fujita A."/>
            <person name="Costa F.B."/>
            <person name="Labruna M.B."/>
            <person name="Daffre S."/>
            <person name="Fogaca A.C."/>
        </authorList>
    </citation>
    <scope>NUCLEOTIDE SEQUENCE</scope>
</reference>
<evidence type="ECO:0000256" key="4">
    <source>
        <dbReference type="ARBA" id="ARBA00023136"/>
    </source>
</evidence>
<feature type="transmembrane region" description="Helical" evidence="5">
    <location>
        <begin position="117"/>
        <end position="136"/>
    </location>
</feature>
<feature type="transmembrane region" description="Helical" evidence="5">
    <location>
        <begin position="60"/>
        <end position="76"/>
    </location>
</feature>
<proteinExistence type="evidence at transcript level"/>
<feature type="transmembrane region" description="Helical" evidence="5">
    <location>
        <begin position="82"/>
        <end position="105"/>
    </location>
</feature>
<feature type="chain" id="PRO_5009115749" evidence="6">
    <location>
        <begin position="21"/>
        <end position="194"/>
    </location>
</feature>
<evidence type="ECO:0000313" key="7">
    <source>
        <dbReference type="EMBL" id="JAT92008.1"/>
    </source>
</evidence>
<keyword evidence="3 5" id="KW-1133">Transmembrane helix</keyword>
<evidence type="ECO:0000256" key="1">
    <source>
        <dbReference type="ARBA" id="ARBA00004141"/>
    </source>
</evidence>
<keyword evidence="2 5" id="KW-0812">Transmembrane</keyword>
<name>A0A1E1WYF0_9ACAR</name>
<dbReference type="EMBL" id="GFAC01007180">
    <property type="protein sequence ID" value="JAT92008.1"/>
    <property type="molecule type" value="mRNA"/>
</dbReference>
<dbReference type="AlphaFoldDB" id="A0A1E1WYF0"/>
<sequence length="194" mass="20806">MYLSVVWFCNSLLLFATTLSSVDLGGSPFVNFALSAAGEVPGGLVSLPVVRFCHRKRSQATLLLLVGLMAIFISALPQETFWLRLVLNMTARFFLVISGAILWVYTMELFPTATRCLGFAVCFTMGRIGAILSPFMRDLGVHVHSIAPTIVLTGASATGAAAAFFLPETLGKPLPDTFEEANNLGLSETNCGPL</sequence>
<comment type="subcellular location">
    <subcellularLocation>
        <location evidence="1">Membrane</location>
        <topology evidence="1">Multi-pass membrane protein</topology>
    </subcellularLocation>
</comment>
<dbReference type="GO" id="GO:0016020">
    <property type="term" value="C:membrane"/>
    <property type="evidence" value="ECO:0007669"/>
    <property type="project" value="UniProtKB-SubCell"/>
</dbReference>
<dbReference type="Gene3D" id="1.20.1250.20">
    <property type="entry name" value="MFS general substrate transporter like domains"/>
    <property type="match status" value="1"/>
</dbReference>
<evidence type="ECO:0000256" key="3">
    <source>
        <dbReference type="ARBA" id="ARBA00022989"/>
    </source>
</evidence>
<feature type="non-terminal residue" evidence="7">
    <location>
        <position position="194"/>
    </location>
</feature>
<evidence type="ECO:0000256" key="5">
    <source>
        <dbReference type="SAM" id="Phobius"/>
    </source>
</evidence>
<keyword evidence="6" id="KW-0732">Signal</keyword>
<dbReference type="InterPro" id="IPR036259">
    <property type="entry name" value="MFS_trans_sf"/>
</dbReference>
<protein>
    <submittedName>
        <fullName evidence="7">Putative organic cation transporter protein</fullName>
    </submittedName>
</protein>
<feature type="transmembrane region" description="Helical" evidence="5">
    <location>
        <begin position="142"/>
        <end position="166"/>
    </location>
</feature>
<evidence type="ECO:0000256" key="2">
    <source>
        <dbReference type="ARBA" id="ARBA00022692"/>
    </source>
</evidence>
<dbReference type="SUPFAM" id="SSF103473">
    <property type="entry name" value="MFS general substrate transporter"/>
    <property type="match status" value="1"/>
</dbReference>